<dbReference type="InterPro" id="IPR046664">
    <property type="entry name" value="DUF6773"/>
</dbReference>
<dbReference type="AlphaFoldDB" id="A0A1Y0CSQ5"/>
<protein>
    <submittedName>
        <fullName evidence="3">Uncharacterized protein</fullName>
    </submittedName>
</protein>
<reference evidence="3 5" key="2">
    <citation type="submission" date="2019-08" db="EMBL/GenBank/DDBJ databases">
        <title>Bacillus genomes from the desert of Cuatro Cienegas, Coahuila.</title>
        <authorList>
            <person name="Olmedo-Alvarez G."/>
        </authorList>
    </citation>
    <scope>NUCLEOTIDE SEQUENCE [LARGE SCALE GENOMIC DNA]</scope>
    <source>
        <strain evidence="3 5">CH88_3T</strain>
    </source>
</reference>
<dbReference type="RefSeq" id="WP_088019906.1">
    <property type="nucleotide sequence ID" value="NZ_CP020880.1"/>
</dbReference>
<evidence type="ECO:0000313" key="5">
    <source>
        <dbReference type="Proteomes" id="UP000323393"/>
    </source>
</evidence>
<proteinExistence type="predicted"/>
<dbReference type="GeneID" id="96740878"/>
<evidence type="ECO:0000256" key="1">
    <source>
        <dbReference type="SAM" id="Phobius"/>
    </source>
</evidence>
<evidence type="ECO:0000313" key="3">
    <source>
        <dbReference type="EMBL" id="TYS59694.1"/>
    </source>
</evidence>
<sequence length="174" mass="19758">MSFFGGSTKVEDERIVMAQNKIYREIYYLVMAVCLISIGFKFYQYGFGVSSINTELAILFLQGVYYTARGSSLGVLSDEVEMHDRKSKVPMKWKTLIWGGAFGVIIAIFFGLNSAFNYADTTAQAYSYFFMVFFVSLMIYIPFLVLLSGSTFLAAMNRSKKAAEKELDEDEIER</sequence>
<dbReference type="EMBL" id="CP020880">
    <property type="protein sequence ID" value="ART78373.1"/>
    <property type="molecule type" value="Genomic_DNA"/>
</dbReference>
<accession>A0A1Y0CSQ5</accession>
<dbReference type="KEGG" id="bhk:B4U37_20985"/>
<keyword evidence="4" id="KW-1185">Reference proteome</keyword>
<keyword evidence="1" id="KW-0812">Transmembrane</keyword>
<keyword evidence="1" id="KW-1133">Transmembrane helix</keyword>
<name>A0A1Y0CSQ5_9BACI</name>
<keyword evidence="1" id="KW-0472">Membrane</keyword>
<dbReference type="Proteomes" id="UP000323393">
    <property type="component" value="Unassembled WGS sequence"/>
</dbReference>
<dbReference type="Pfam" id="PF20563">
    <property type="entry name" value="DUF6773"/>
    <property type="match status" value="1"/>
</dbReference>
<evidence type="ECO:0000313" key="4">
    <source>
        <dbReference type="Proteomes" id="UP000195573"/>
    </source>
</evidence>
<feature type="transmembrane region" description="Helical" evidence="1">
    <location>
        <begin position="96"/>
        <end position="116"/>
    </location>
</feature>
<organism evidence="3 5">
    <name type="scientific">Sutcliffiella horikoshii</name>
    <dbReference type="NCBI Taxonomy" id="79883"/>
    <lineage>
        <taxon>Bacteria</taxon>
        <taxon>Bacillati</taxon>
        <taxon>Bacillota</taxon>
        <taxon>Bacilli</taxon>
        <taxon>Bacillales</taxon>
        <taxon>Bacillaceae</taxon>
        <taxon>Sutcliffiella</taxon>
    </lineage>
</organism>
<feature type="transmembrane region" description="Helical" evidence="1">
    <location>
        <begin position="128"/>
        <end position="155"/>
    </location>
</feature>
<evidence type="ECO:0000313" key="2">
    <source>
        <dbReference type="EMBL" id="ART78373.1"/>
    </source>
</evidence>
<reference evidence="2 4" key="1">
    <citation type="submission" date="2017-04" db="EMBL/GenBank/DDBJ databases">
        <title>Complete Genome Sequence of the Bacillus horikoshii 20a strain from Cuatro Cienegas, Coahuila, Mexico.</title>
        <authorList>
            <person name="Zarza E."/>
            <person name="Alcaraz L.D."/>
            <person name="Aguilar-Salinas B."/>
            <person name="Islas A."/>
            <person name="Olmedo-Alvarez G."/>
        </authorList>
    </citation>
    <scope>NUCLEOTIDE SEQUENCE [LARGE SCALE GENOMIC DNA]</scope>
    <source>
        <strain evidence="2 4">20a</strain>
    </source>
</reference>
<dbReference type="Proteomes" id="UP000195573">
    <property type="component" value="Chromosome"/>
</dbReference>
<gene>
    <name evidence="2" type="ORF">B4U37_20985</name>
    <name evidence="3" type="ORF">FZC74_05955</name>
</gene>
<feature type="transmembrane region" description="Helical" evidence="1">
    <location>
        <begin position="26"/>
        <end position="44"/>
    </location>
</feature>
<dbReference type="EMBL" id="VTEU01000002">
    <property type="protein sequence ID" value="TYS59694.1"/>
    <property type="molecule type" value="Genomic_DNA"/>
</dbReference>